<feature type="signal peptide" evidence="1">
    <location>
        <begin position="1"/>
        <end position="38"/>
    </location>
</feature>
<dbReference type="Proteomes" id="UP001447516">
    <property type="component" value="Unassembled WGS sequence"/>
</dbReference>
<organism evidence="2 3">
    <name type="scientific">Microbispora maris</name>
    <dbReference type="NCBI Taxonomy" id="3144104"/>
    <lineage>
        <taxon>Bacteria</taxon>
        <taxon>Bacillati</taxon>
        <taxon>Actinomycetota</taxon>
        <taxon>Actinomycetes</taxon>
        <taxon>Streptosporangiales</taxon>
        <taxon>Streptosporangiaceae</taxon>
        <taxon>Microbispora</taxon>
    </lineage>
</organism>
<proteinExistence type="predicted"/>
<dbReference type="RefSeq" id="WP_346231077.1">
    <property type="nucleotide sequence ID" value="NZ_JBDJAW010000090.1"/>
</dbReference>
<evidence type="ECO:0000256" key="1">
    <source>
        <dbReference type="SAM" id="SignalP"/>
    </source>
</evidence>
<accession>A0ABV0B2M1</accession>
<feature type="chain" id="PRO_5046788527" evidence="1">
    <location>
        <begin position="39"/>
        <end position="70"/>
    </location>
</feature>
<gene>
    <name evidence="2" type="ORF">AAH991_39480</name>
</gene>
<dbReference type="EMBL" id="JBDJAW010000090">
    <property type="protein sequence ID" value="MEN3541250.1"/>
    <property type="molecule type" value="Genomic_DNA"/>
</dbReference>
<keyword evidence="1" id="KW-0732">Signal</keyword>
<comment type="caution">
    <text evidence="2">The sequence shown here is derived from an EMBL/GenBank/DDBJ whole genome shotgun (WGS) entry which is preliminary data.</text>
</comment>
<sequence>MTEVGRGTTRGLFSRRAFATAATTVAFAPLVGTSQANAASGEKVTGEPENGDVRRITLYAEKLPDGQLAY</sequence>
<keyword evidence="3" id="KW-1185">Reference proteome</keyword>
<reference evidence="2 3" key="1">
    <citation type="submission" date="2024-05" db="EMBL/GenBank/DDBJ databases">
        <title>Microbispora sp.ZYX-F-249.</title>
        <authorList>
            <person name="Xie H."/>
        </authorList>
    </citation>
    <scope>NUCLEOTIDE SEQUENCE [LARGE SCALE GENOMIC DNA]</scope>
    <source>
        <strain evidence="2 3">ZYX-F-249</strain>
    </source>
</reference>
<feature type="non-terminal residue" evidence="2">
    <location>
        <position position="70"/>
    </location>
</feature>
<name>A0ABV0B2M1_9ACTN</name>
<evidence type="ECO:0000313" key="3">
    <source>
        <dbReference type="Proteomes" id="UP001447516"/>
    </source>
</evidence>
<protein>
    <submittedName>
        <fullName evidence="2">Uncharacterized protein</fullName>
    </submittedName>
</protein>
<evidence type="ECO:0000313" key="2">
    <source>
        <dbReference type="EMBL" id="MEN3541250.1"/>
    </source>
</evidence>